<evidence type="ECO:0000313" key="9">
    <source>
        <dbReference type="EMBL" id="KAF4663345.1"/>
    </source>
</evidence>
<sequence length="467" mass="50943">MANGSASLLMPDNEEPSSYSLPRRWAHRILAMLPPGVKWERLSPKTRRFILMAVALGAVAVVARARRKRVGALAAELRPEHISLSAFLRACEGGLVPSVKVSPGGLIEAIGSNGVVQLTRLVPGSQNYVFNTIAEYCKDYSYFTPSPTGKSVFLRALQQVGIPLALVYLWYRLLMKILHKDESHDFGGDRRSRIPKTTFNDVVSPVASTELKEVVEYLNNPRAFSRHGARPIRGVLLYGPSGTGKTLLARAVAGTARAAFLSTSGSEFIDTYVGRGSARVRALFNQARALAPCVVFIDEVDALGSRGAGESRFGGGHEEYVQTLNQLLVELDGVCGHEGIVVLAASNRHAAIDRALLRPGRFDRHVFLNLPTTAERLEIIRIHSRQVRFGPNVDLRVLAQATEGFTGADLANLVNESIYLSLRTGGNGLVRECDLRSALMKCRRLVQDREERPSGNPTPDSPVASID</sequence>
<keyword evidence="4" id="KW-0645">Protease</keyword>
<evidence type="ECO:0000259" key="7">
    <source>
        <dbReference type="SMART" id="SM00382"/>
    </source>
</evidence>
<evidence type="ECO:0000313" key="11">
    <source>
        <dbReference type="Proteomes" id="UP000572268"/>
    </source>
</evidence>
<evidence type="ECO:0000313" key="8">
    <source>
        <dbReference type="EMBL" id="KAF4659295.1"/>
    </source>
</evidence>
<dbReference type="Gene3D" id="3.40.50.300">
    <property type="entry name" value="P-loop containing nucleotide triphosphate hydrolases"/>
    <property type="match status" value="1"/>
</dbReference>
<evidence type="ECO:0000313" key="10">
    <source>
        <dbReference type="Proteomes" id="UP000570595"/>
    </source>
</evidence>
<dbReference type="Pfam" id="PF17862">
    <property type="entry name" value="AAA_lid_3"/>
    <property type="match status" value="1"/>
</dbReference>
<dbReference type="InterPro" id="IPR027417">
    <property type="entry name" value="P-loop_NTPase"/>
</dbReference>
<evidence type="ECO:0000256" key="4">
    <source>
        <dbReference type="ARBA" id="ARBA00023049"/>
    </source>
</evidence>
<dbReference type="SUPFAM" id="SSF52540">
    <property type="entry name" value="P-loop containing nucleoside triphosphate hydrolases"/>
    <property type="match status" value="1"/>
</dbReference>
<dbReference type="InterPro" id="IPR003960">
    <property type="entry name" value="ATPase_AAA_CS"/>
</dbReference>
<reference evidence="10 11" key="1">
    <citation type="submission" date="2020-04" db="EMBL/GenBank/DDBJ databases">
        <title>Perkinsus olseni comparative genomics.</title>
        <authorList>
            <person name="Bogema D.R."/>
        </authorList>
    </citation>
    <scope>NUCLEOTIDE SEQUENCE [LARGE SCALE GENOMIC DNA]</scope>
    <source>
        <strain evidence="8">ATCC PRA-179</strain>
        <strain evidence="9">ATCC PRA-31</strain>
    </source>
</reference>
<keyword evidence="3" id="KW-0862">Zinc</keyword>
<dbReference type="GO" id="GO:0004176">
    <property type="term" value="F:ATP-dependent peptidase activity"/>
    <property type="evidence" value="ECO:0007669"/>
    <property type="project" value="TreeGrafter"/>
</dbReference>
<organism evidence="9 11">
    <name type="scientific">Perkinsus olseni</name>
    <name type="common">Perkinsus atlanticus</name>
    <dbReference type="NCBI Taxonomy" id="32597"/>
    <lineage>
        <taxon>Eukaryota</taxon>
        <taxon>Sar</taxon>
        <taxon>Alveolata</taxon>
        <taxon>Perkinsozoa</taxon>
        <taxon>Perkinsea</taxon>
        <taxon>Perkinsida</taxon>
        <taxon>Perkinsidae</taxon>
        <taxon>Perkinsus</taxon>
    </lineage>
</organism>
<dbReference type="OrthoDB" id="435317at2759"/>
<evidence type="ECO:0000256" key="2">
    <source>
        <dbReference type="ARBA" id="ARBA00022723"/>
    </source>
</evidence>
<dbReference type="GO" id="GO:0006508">
    <property type="term" value="P:proteolysis"/>
    <property type="evidence" value="ECO:0007669"/>
    <property type="project" value="TreeGrafter"/>
</dbReference>
<keyword evidence="4" id="KW-0378">Hydrolase</keyword>
<dbReference type="FunFam" id="3.40.50.300:FF:002568">
    <property type="entry name" value="Cell division protein (FtsH)"/>
    <property type="match status" value="1"/>
</dbReference>
<dbReference type="InterPro" id="IPR041569">
    <property type="entry name" value="AAA_lid_3"/>
</dbReference>
<dbReference type="EMBL" id="JABAHT010000274">
    <property type="protein sequence ID" value="KAF4659295.1"/>
    <property type="molecule type" value="Genomic_DNA"/>
</dbReference>
<proteinExistence type="inferred from homology"/>
<gene>
    <name evidence="9" type="ORF">FOL46_004813</name>
    <name evidence="8" type="ORF">FOZ61_004853</name>
</gene>
<dbReference type="Gene3D" id="1.10.8.60">
    <property type="match status" value="1"/>
</dbReference>
<comment type="caution">
    <text evidence="9">The sequence shown here is derived from an EMBL/GenBank/DDBJ whole genome shotgun (WGS) entry which is preliminary data.</text>
</comment>
<feature type="domain" description="AAA+ ATPase" evidence="7">
    <location>
        <begin position="231"/>
        <end position="372"/>
    </location>
</feature>
<keyword evidence="2" id="KW-0479">Metal-binding</keyword>
<keyword evidence="5" id="KW-0547">Nucleotide-binding</keyword>
<dbReference type="Proteomes" id="UP000572268">
    <property type="component" value="Unassembled WGS sequence"/>
</dbReference>
<dbReference type="InterPro" id="IPR003593">
    <property type="entry name" value="AAA+_ATPase"/>
</dbReference>
<dbReference type="GO" id="GO:0030163">
    <property type="term" value="P:protein catabolic process"/>
    <property type="evidence" value="ECO:0007669"/>
    <property type="project" value="TreeGrafter"/>
</dbReference>
<evidence type="ECO:0000256" key="6">
    <source>
        <dbReference type="SAM" id="MobiDB-lite"/>
    </source>
</evidence>
<dbReference type="GO" id="GO:0016887">
    <property type="term" value="F:ATP hydrolysis activity"/>
    <property type="evidence" value="ECO:0007669"/>
    <property type="project" value="InterPro"/>
</dbReference>
<keyword evidence="4" id="KW-0482">Metalloprotease</keyword>
<protein>
    <recommendedName>
        <fullName evidence="7">AAA+ ATPase domain-containing protein</fullName>
    </recommendedName>
</protein>
<evidence type="ECO:0000256" key="1">
    <source>
        <dbReference type="ARBA" id="ARBA00001947"/>
    </source>
</evidence>
<dbReference type="InterPro" id="IPR003959">
    <property type="entry name" value="ATPase_AAA_core"/>
</dbReference>
<dbReference type="Pfam" id="PF00004">
    <property type="entry name" value="AAA"/>
    <property type="match status" value="1"/>
</dbReference>
<dbReference type="AlphaFoldDB" id="A0A7J6LVQ2"/>
<dbReference type="GO" id="GO:0005886">
    <property type="term" value="C:plasma membrane"/>
    <property type="evidence" value="ECO:0007669"/>
    <property type="project" value="TreeGrafter"/>
</dbReference>
<dbReference type="GO" id="GO:0008237">
    <property type="term" value="F:metallopeptidase activity"/>
    <property type="evidence" value="ECO:0007669"/>
    <property type="project" value="UniProtKB-KW"/>
</dbReference>
<dbReference type="PROSITE" id="PS00674">
    <property type="entry name" value="AAA"/>
    <property type="match status" value="1"/>
</dbReference>
<comment type="similarity">
    <text evidence="5">Belongs to the AAA ATPase family.</text>
</comment>
<evidence type="ECO:0000256" key="3">
    <source>
        <dbReference type="ARBA" id="ARBA00022833"/>
    </source>
</evidence>
<dbReference type="Proteomes" id="UP000570595">
    <property type="component" value="Unassembled WGS sequence"/>
</dbReference>
<dbReference type="GO" id="GO:0046872">
    <property type="term" value="F:metal ion binding"/>
    <property type="evidence" value="ECO:0007669"/>
    <property type="project" value="UniProtKB-KW"/>
</dbReference>
<feature type="region of interest" description="Disordered" evidence="6">
    <location>
        <begin position="446"/>
        <end position="467"/>
    </location>
</feature>
<comment type="cofactor">
    <cofactor evidence="1">
        <name>Zn(2+)</name>
        <dbReference type="ChEBI" id="CHEBI:29105"/>
    </cofactor>
</comment>
<dbReference type="SMART" id="SM00382">
    <property type="entry name" value="AAA"/>
    <property type="match status" value="1"/>
</dbReference>
<evidence type="ECO:0000256" key="5">
    <source>
        <dbReference type="RuleBase" id="RU003651"/>
    </source>
</evidence>
<keyword evidence="5" id="KW-0067">ATP-binding</keyword>
<name>A0A7J6LVQ2_PEROL</name>
<dbReference type="PANTHER" id="PTHR23076">
    <property type="entry name" value="METALLOPROTEASE M41 FTSH"/>
    <property type="match status" value="1"/>
</dbReference>
<accession>A0A7J6LVQ2</accession>
<dbReference type="GO" id="GO:0005524">
    <property type="term" value="F:ATP binding"/>
    <property type="evidence" value="ECO:0007669"/>
    <property type="project" value="UniProtKB-KW"/>
</dbReference>
<dbReference type="PANTHER" id="PTHR23076:SF97">
    <property type="entry name" value="ATP-DEPENDENT ZINC METALLOPROTEASE YME1L1"/>
    <property type="match status" value="1"/>
</dbReference>
<dbReference type="EMBL" id="JABANN010000292">
    <property type="protein sequence ID" value="KAF4663345.1"/>
    <property type="molecule type" value="Genomic_DNA"/>
</dbReference>